<evidence type="ECO:0000256" key="3">
    <source>
        <dbReference type="ARBA" id="ARBA00022884"/>
    </source>
</evidence>
<evidence type="ECO:0000256" key="2">
    <source>
        <dbReference type="ARBA" id="ARBA00022730"/>
    </source>
</evidence>
<keyword evidence="1 5" id="KW-0820">tRNA-binding</keyword>
<dbReference type="Gene3D" id="3.40.970.40">
    <property type="entry name" value="fibrinogen binding protein from staphylococcus aureus domain like"/>
    <property type="match status" value="1"/>
</dbReference>
<dbReference type="Pfam" id="PF05833">
    <property type="entry name" value="NFACT_N"/>
    <property type="match status" value="1"/>
</dbReference>
<evidence type="ECO:0000256" key="1">
    <source>
        <dbReference type="ARBA" id="ARBA00022555"/>
    </source>
</evidence>
<keyword evidence="4 5" id="KW-0648">Protein biosynthesis</keyword>
<dbReference type="Pfam" id="PF05670">
    <property type="entry name" value="NFACT-R_1"/>
    <property type="match status" value="1"/>
</dbReference>
<reference evidence="7" key="1">
    <citation type="submission" date="2020-08" db="EMBL/GenBank/DDBJ databases">
        <title>Genome public.</title>
        <authorList>
            <person name="Liu C."/>
            <person name="Sun Q."/>
        </authorList>
    </citation>
    <scope>NUCLEOTIDE SEQUENCE</scope>
    <source>
        <strain evidence="7">NSJ-23</strain>
    </source>
</reference>
<accession>A0A8J6JAJ3</accession>
<dbReference type="PANTHER" id="PTHR15239:SF6">
    <property type="entry name" value="RIBOSOME QUALITY CONTROL COMPLEX SUBUNIT NEMF"/>
    <property type="match status" value="1"/>
</dbReference>
<dbReference type="GO" id="GO:0019843">
    <property type="term" value="F:rRNA binding"/>
    <property type="evidence" value="ECO:0007669"/>
    <property type="project" value="UniProtKB-UniRule"/>
</dbReference>
<keyword evidence="2 5" id="KW-0699">rRNA-binding</keyword>
<keyword evidence="8" id="KW-1185">Reference proteome</keyword>
<dbReference type="PANTHER" id="PTHR15239">
    <property type="entry name" value="NUCLEAR EXPORT MEDIATOR FACTOR NEMF"/>
    <property type="match status" value="1"/>
</dbReference>
<dbReference type="InterPro" id="IPR043682">
    <property type="entry name" value="RqcH_bacterial"/>
</dbReference>
<dbReference type="Proteomes" id="UP000628736">
    <property type="component" value="Unassembled WGS sequence"/>
</dbReference>
<evidence type="ECO:0000256" key="5">
    <source>
        <dbReference type="HAMAP-Rule" id="MF_00844"/>
    </source>
</evidence>
<dbReference type="GO" id="GO:0000049">
    <property type="term" value="F:tRNA binding"/>
    <property type="evidence" value="ECO:0007669"/>
    <property type="project" value="UniProtKB-UniRule"/>
</dbReference>
<sequence length="591" mass="66816">MPLDALCLSGIVHELNTALAGSKIDKIYQPGRDEILLALRTQGGNAKLLLSANPSHPRPQLTQLPRENPDTPPMFCMLLRKHLTSGRILEVTQPPLERVVEFRLEALDELGDRVERRLMLEVISHRANLVLLDGEGRILDCIRRVDSGLSDGTGSRRLLQPGMFYRLPPAQSKEDPLHADRQRLEELLSTAPDEAQADKWLLDTFGGLSPLVCRELAQQAGGSTDIRLNVLGPAGRTRLLDQLERLIRSVKENHFHPTLIYLDGKAKDFTFLPVTQYGGAAKLENWPTFSAMLDQFYEQKESLERIKQKGQDLIRSVTNARDRTARKIGNQEKELAATLDRDRLRELGDILTSSLHLMKKGMSRLRTVDFYDPDGKEVDIKLDPLLTPQQNAAKYYKDYNKAKKAEEMLTIQLEKGRKELDYLNSVLENITLAEGERDLQEIRQELTDTGYLRRQAKARDRGRRVSSKPMEFRSSAGLRISVGKNNIQNDLLTCKQAFKSDIWFHTQKIHGSHVILWTEGRQPDAQSLTEAAGLAAWFSQGRDSGKVPVDYTPVKYVKKPAGARPGMVVYTTYETAWVTPDGELSKRLRVK</sequence>
<dbReference type="InterPro" id="IPR008532">
    <property type="entry name" value="NFACT_RNA-bd"/>
</dbReference>
<dbReference type="Gene3D" id="2.30.310.10">
    <property type="entry name" value="ibrinogen binding protein from staphylococcus aureus domain"/>
    <property type="match status" value="1"/>
</dbReference>
<comment type="function">
    <text evidence="5">Key component of the ribosome quality control system (RQC), a ribosome-associated complex that mediates the extraction of incompletely synthesized nascent chains from stalled ribosomes and their subsequent degradation. RqcH recruits Ala-charged tRNA, and with RqcP directs the elongation of stalled nascent chains on 50S ribosomal subunits, leading to non-templated C-terminal alanine extensions (Ala tail). The Ala tail promotes nascent chain degradation. May add between 1 and at least 8 Ala residues. Binds to stalled 50S ribosomal subunits.</text>
</comment>
<evidence type="ECO:0000256" key="4">
    <source>
        <dbReference type="ARBA" id="ARBA00022917"/>
    </source>
</evidence>
<comment type="caution">
    <text evidence="7">The sequence shown here is derived from an EMBL/GenBank/DDBJ whole genome shotgun (WGS) entry which is preliminary data.</text>
</comment>
<dbReference type="GO" id="GO:0043023">
    <property type="term" value="F:ribosomal large subunit binding"/>
    <property type="evidence" value="ECO:0007669"/>
    <property type="project" value="UniProtKB-UniRule"/>
</dbReference>
<evidence type="ECO:0000259" key="6">
    <source>
        <dbReference type="Pfam" id="PF05670"/>
    </source>
</evidence>
<proteinExistence type="inferred from homology"/>
<dbReference type="InterPro" id="IPR051608">
    <property type="entry name" value="RQC_Subunit_NEMF"/>
</dbReference>
<dbReference type="GO" id="GO:1990112">
    <property type="term" value="C:RQC complex"/>
    <property type="evidence" value="ECO:0007669"/>
    <property type="project" value="TreeGrafter"/>
</dbReference>
<evidence type="ECO:0000313" key="7">
    <source>
        <dbReference type="EMBL" id="MBC5723525.1"/>
    </source>
</evidence>
<feature type="domain" description="NFACT RNA-binding" evidence="6">
    <location>
        <begin position="469"/>
        <end position="562"/>
    </location>
</feature>
<dbReference type="HAMAP" id="MF_00844_B">
    <property type="entry name" value="RqcH_B"/>
    <property type="match status" value="1"/>
</dbReference>
<dbReference type="Gene3D" id="1.10.8.50">
    <property type="match status" value="1"/>
</dbReference>
<dbReference type="RefSeq" id="WP_186853279.1">
    <property type="nucleotide sequence ID" value="NZ_JACOPO010000009.1"/>
</dbReference>
<name>A0A8J6JAJ3_9FIRM</name>
<dbReference type="GO" id="GO:0072344">
    <property type="term" value="P:rescue of stalled ribosome"/>
    <property type="evidence" value="ECO:0007669"/>
    <property type="project" value="UniProtKB-UniRule"/>
</dbReference>
<gene>
    <name evidence="5" type="primary">rqcH</name>
    <name evidence="7" type="ORF">H8S11_11965</name>
</gene>
<evidence type="ECO:0000313" key="8">
    <source>
        <dbReference type="Proteomes" id="UP000628736"/>
    </source>
</evidence>
<keyword evidence="3 5" id="KW-0694">RNA-binding</keyword>
<dbReference type="EMBL" id="JACOPO010000009">
    <property type="protein sequence ID" value="MBC5723525.1"/>
    <property type="molecule type" value="Genomic_DNA"/>
</dbReference>
<dbReference type="AlphaFoldDB" id="A0A8J6JAJ3"/>
<protein>
    <recommendedName>
        <fullName evidence="5">Rqc2 homolog RqcH</fullName>
        <shortName evidence="5">RqcH</shortName>
    </recommendedName>
</protein>
<comment type="subunit">
    <text evidence="5">Associates with stalled 50S ribosomal subunits. Binds to RqcP.</text>
</comment>
<organism evidence="7 8">
    <name type="scientific">Flintibacter hominis</name>
    <dbReference type="NCBI Taxonomy" id="2763048"/>
    <lineage>
        <taxon>Bacteria</taxon>
        <taxon>Bacillati</taxon>
        <taxon>Bacillota</taxon>
        <taxon>Clostridia</taxon>
        <taxon>Eubacteriales</taxon>
        <taxon>Flintibacter</taxon>
    </lineage>
</organism>
<comment type="similarity">
    <text evidence="5">Belongs to the NEMF family.</text>
</comment>